<reference evidence="3 4" key="1">
    <citation type="submission" date="2016-01" db="EMBL/GenBank/DDBJ databases">
        <authorList>
            <consortium name="TB Trials Study Group"/>
            <person name="Sutton G."/>
            <person name="Brinkac L."/>
            <person name="Sanka R."/>
            <person name="Adams M."/>
            <person name="Lau E.L."/>
            <person name="Macaden R."/>
            <person name="Grewal H.M.S."/>
        </authorList>
    </citation>
    <scope>NUCLEOTIDE SEQUENCE [LARGE SCALE GENOMIC DNA]</scope>
    <source>
        <strain evidence="3 4">IS-1744</strain>
    </source>
</reference>
<keyword evidence="4" id="KW-1185">Reference proteome</keyword>
<feature type="transmembrane region" description="Helical" evidence="2">
    <location>
        <begin position="18"/>
        <end position="36"/>
    </location>
</feature>
<comment type="caution">
    <text evidence="3">The sequence shown here is derived from an EMBL/GenBank/DDBJ whole genome shotgun (WGS) entry which is preliminary data.</text>
</comment>
<feature type="compositionally biased region" description="Low complexity" evidence="1">
    <location>
        <begin position="316"/>
        <end position="326"/>
    </location>
</feature>
<proteinExistence type="predicted"/>
<evidence type="ECO:0000313" key="4">
    <source>
        <dbReference type="Proteomes" id="UP000053707"/>
    </source>
</evidence>
<keyword evidence="2" id="KW-0472">Membrane</keyword>
<keyword evidence="2" id="KW-1133">Transmembrane helix</keyword>
<evidence type="ECO:0000256" key="2">
    <source>
        <dbReference type="SAM" id="Phobius"/>
    </source>
</evidence>
<dbReference type="EMBL" id="LQIR01000030">
    <property type="protein sequence ID" value="KUI13323.1"/>
    <property type="molecule type" value="Genomic_DNA"/>
</dbReference>
<sequence>MLGVGVWEDDVKRSAHSMFVMAVIILAVSAVVIAPVRPAPPPSPAPVVRLVASAQTTSPVVRTGPSVPDLELPELLIWWLERIVVPPSAGASFPAPDFPNVVGGNSIDSTIKNVYNAIEPWVEWGFDVAAYAVGWVPYVGWLAPQIEIFYNFGERIVRSITFNIADWLGGNISFWDGLVRVAVDTINSFIFLANDQLAFWLPPLPPIPPIGPFAAEAAEVGLQISSLDESIPPVEAKVDQDDVLDEGVKDGDETLTQRQGIVQEGVSEIDGEVVGELSDLDGGQIEQVPATDKLEVEPSVSRLTEGETLDGDDDPMTTPTTATSGTVQAQGEIRASAIATPTGTSNGQNLNGPSSGEVKNDLTDPSTQSPAPALSSPQPPSSQDAGGDPGAQADPKPDADADTGAGAATS</sequence>
<organism evidence="3 4">
    <name type="scientific">Mycobacterium lehmannii</name>
    <dbReference type="NCBI Taxonomy" id="2048550"/>
    <lineage>
        <taxon>Bacteria</taxon>
        <taxon>Bacillati</taxon>
        <taxon>Actinomycetota</taxon>
        <taxon>Actinomycetes</taxon>
        <taxon>Mycobacteriales</taxon>
        <taxon>Mycobacteriaceae</taxon>
        <taxon>Mycobacterium</taxon>
    </lineage>
</organism>
<evidence type="ECO:0000313" key="3">
    <source>
        <dbReference type="EMBL" id="KUI13323.1"/>
    </source>
</evidence>
<protein>
    <submittedName>
        <fullName evidence="3">Uncharacterized protein</fullName>
    </submittedName>
</protein>
<dbReference type="Proteomes" id="UP000053707">
    <property type="component" value="Unassembled WGS sequence"/>
</dbReference>
<evidence type="ECO:0000256" key="1">
    <source>
        <dbReference type="SAM" id="MobiDB-lite"/>
    </source>
</evidence>
<feature type="region of interest" description="Disordered" evidence="1">
    <location>
        <begin position="297"/>
        <end position="410"/>
    </location>
</feature>
<dbReference type="AlphaFoldDB" id="A0A117JJ35"/>
<accession>A0A117JJ35</accession>
<feature type="compositionally biased region" description="Low complexity" evidence="1">
    <location>
        <begin position="365"/>
        <end position="394"/>
    </location>
</feature>
<feature type="compositionally biased region" description="Polar residues" evidence="1">
    <location>
        <begin position="339"/>
        <end position="354"/>
    </location>
</feature>
<name>A0A117JJ35_9MYCO</name>
<keyword evidence="2" id="KW-0812">Transmembrane</keyword>
<gene>
    <name evidence="3" type="ORF">AU192_05455</name>
</gene>